<dbReference type="CDD" id="cd05930">
    <property type="entry name" value="A_NRPS"/>
    <property type="match status" value="1"/>
</dbReference>
<dbReference type="PANTHER" id="PTHR45527">
    <property type="entry name" value="NONRIBOSOMAL PEPTIDE SYNTHETASE"/>
    <property type="match status" value="1"/>
</dbReference>
<dbReference type="Pfam" id="PF00550">
    <property type="entry name" value="PP-binding"/>
    <property type="match status" value="1"/>
</dbReference>
<dbReference type="InterPro" id="IPR042099">
    <property type="entry name" value="ANL_N_sf"/>
</dbReference>
<dbReference type="GO" id="GO:0005737">
    <property type="term" value="C:cytoplasm"/>
    <property type="evidence" value="ECO:0007669"/>
    <property type="project" value="TreeGrafter"/>
</dbReference>
<dbReference type="Pfam" id="PF13193">
    <property type="entry name" value="AMP-binding_C"/>
    <property type="match status" value="1"/>
</dbReference>
<dbReference type="InterPro" id="IPR009081">
    <property type="entry name" value="PP-bd_ACP"/>
</dbReference>
<protein>
    <submittedName>
        <fullName evidence="4">Amino acid adenylation enzyme/thioester reductase family protein</fullName>
    </submittedName>
</protein>
<dbReference type="HOGENOM" id="CLU_000022_2_12_11"/>
<dbReference type="Pfam" id="PF00501">
    <property type="entry name" value="AMP-binding"/>
    <property type="match status" value="1"/>
</dbReference>
<dbReference type="Proteomes" id="UP000005087">
    <property type="component" value="Chromosome"/>
</dbReference>
<dbReference type="EMBL" id="CM001484">
    <property type="protein sequence ID" value="EIE99145.1"/>
    <property type="molecule type" value="Genomic_DNA"/>
</dbReference>
<dbReference type="eggNOG" id="COG1020">
    <property type="taxonomic scope" value="Bacteria"/>
</dbReference>
<dbReference type="InterPro" id="IPR029058">
    <property type="entry name" value="AB_hydrolase_fold"/>
</dbReference>
<dbReference type="InterPro" id="IPR000873">
    <property type="entry name" value="AMP-dep_synth/lig_dom"/>
</dbReference>
<dbReference type="InterPro" id="IPR036736">
    <property type="entry name" value="ACP-like_sf"/>
</dbReference>
<dbReference type="InterPro" id="IPR020845">
    <property type="entry name" value="AMP-binding_CS"/>
</dbReference>
<dbReference type="GO" id="GO:0044550">
    <property type="term" value="P:secondary metabolite biosynthetic process"/>
    <property type="evidence" value="ECO:0007669"/>
    <property type="project" value="TreeGrafter"/>
</dbReference>
<evidence type="ECO:0000313" key="4">
    <source>
        <dbReference type="EMBL" id="EIE99145.1"/>
    </source>
</evidence>
<dbReference type="PROSITE" id="PS00455">
    <property type="entry name" value="AMP_BINDING"/>
    <property type="match status" value="1"/>
</dbReference>
<keyword evidence="5" id="KW-1185">Reference proteome</keyword>
<dbReference type="SUPFAM" id="SSF56801">
    <property type="entry name" value="Acetyl-CoA synthetase-like"/>
    <property type="match status" value="1"/>
</dbReference>
<dbReference type="InterPro" id="IPR045851">
    <property type="entry name" value="AMP-bd_C_sf"/>
</dbReference>
<dbReference type="FunFam" id="3.30.300.30:FF:000010">
    <property type="entry name" value="Enterobactin synthetase component F"/>
    <property type="match status" value="1"/>
</dbReference>
<dbReference type="NCBIfam" id="TIGR01733">
    <property type="entry name" value="AA-adenyl-dom"/>
    <property type="match status" value="1"/>
</dbReference>
<accession>I1D2H1</accession>
<dbReference type="PANTHER" id="PTHR45527:SF1">
    <property type="entry name" value="FATTY ACID SYNTHASE"/>
    <property type="match status" value="1"/>
</dbReference>
<dbReference type="PROSITE" id="PS00012">
    <property type="entry name" value="PHOSPHOPANTETHEINE"/>
    <property type="match status" value="1"/>
</dbReference>
<dbReference type="GO" id="GO:0043041">
    <property type="term" value="P:amino acid activation for nonribosomal peptide biosynthetic process"/>
    <property type="evidence" value="ECO:0007669"/>
    <property type="project" value="TreeGrafter"/>
</dbReference>
<sequence>MTPITVPTLVDRHAEITPDAVALWHPDGTRLTYARLRDRTDDLARVLAARGVRRETPVGIVVPRGVDAVVLMLAVLKCGGYCVPLDPEHPESHRRRAIADSGASLVLTGIPDRSVVEERDTLPEPPLPGNAAYLVYTSGSTGVPKGVVATHDSVANLVTAPDLGIEPGDRVLHYAPLAFDASVFELWGALARGATVAVAPPGTLGTRDLLDFMESASVTVAWLTAGLFHELVTVEKRLPTSLRMLFAGGDTVRADVVRRAVALSPGLRLVNGYGPTECTTFTTLQHGLEELVTEDEHTVPIGRPLPRVATHVLDERLDPVPDGVIGQLYVSGANLARGYHGRPGVTAERFVPLPGGARMYRTGDLVRRRPDGVLEFHGRVDRQVKIRGFRVEPGELEARLGEHPEIRAAAAVGAPDGDGGTRLVAYLVAENAEAGLDLDGVRSWLAERVPPYLVPSAFLQLPELPLTANGKVDTAALPAPDSAGVSRGQRAPRTPAEKLVAEIWCEVLGVEEVGMDDNFFELGGDSLRMNRVAAALRKATGRPVALADLLLAETAGELARSLGDD</sequence>
<evidence type="ECO:0000313" key="5">
    <source>
        <dbReference type="Proteomes" id="UP000005087"/>
    </source>
</evidence>
<proteinExistence type="predicted"/>
<evidence type="ECO:0000256" key="1">
    <source>
        <dbReference type="ARBA" id="ARBA00022450"/>
    </source>
</evidence>
<dbReference type="PROSITE" id="PS50075">
    <property type="entry name" value="CARRIER"/>
    <property type="match status" value="1"/>
</dbReference>
<dbReference type="Gene3D" id="3.30.300.30">
    <property type="match status" value="1"/>
</dbReference>
<feature type="domain" description="Carrier" evidence="3">
    <location>
        <begin position="491"/>
        <end position="565"/>
    </location>
</feature>
<organism evidence="4 5">
    <name type="scientific">Saccharomonospora glauca K62</name>
    <dbReference type="NCBI Taxonomy" id="928724"/>
    <lineage>
        <taxon>Bacteria</taxon>
        <taxon>Bacillati</taxon>
        <taxon>Actinomycetota</taxon>
        <taxon>Actinomycetes</taxon>
        <taxon>Pseudonocardiales</taxon>
        <taxon>Pseudonocardiaceae</taxon>
        <taxon>Saccharomonospora</taxon>
    </lineage>
</organism>
<dbReference type="InterPro" id="IPR025110">
    <property type="entry name" value="AMP-bd_C"/>
</dbReference>
<dbReference type="InterPro" id="IPR006162">
    <property type="entry name" value="Ppantetheine_attach_site"/>
</dbReference>
<reference evidence="5" key="2">
    <citation type="submission" date="2012-01" db="EMBL/GenBank/DDBJ databases">
        <title>Noncontiguous Finished sequence of chromosome of Saccharomonospora glauca K62.</title>
        <authorList>
            <consortium name="US DOE Joint Genome Institute"/>
            <person name="Lucas S."/>
            <person name="Han J."/>
            <person name="Lapidus A."/>
            <person name="Cheng J.-F."/>
            <person name="Goodwin L."/>
            <person name="Pitluck S."/>
            <person name="Peters L."/>
            <person name="Mikhailova N."/>
            <person name="Held B."/>
            <person name="Detter J.C."/>
            <person name="Han C."/>
            <person name="Tapia R."/>
            <person name="Land M."/>
            <person name="Hauser L."/>
            <person name="Kyrpides N."/>
            <person name="Ivanova N."/>
            <person name="Pagani I."/>
            <person name="Brambilla E.-M."/>
            <person name="Klenk H.-P."/>
            <person name="Woyke T."/>
        </authorList>
    </citation>
    <scope>NUCLEOTIDE SEQUENCE [LARGE SCALE GENOMIC DNA]</scope>
    <source>
        <strain evidence="5">K62</strain>
    </source>
</reference>
<dbReference type="STRING" id="928724.SacglDRAFT_02246"/>
<keyword evidence="2" id="KW-0597">Phosphoprotein</keyword>
<dbReference type="Gene3D" id="3.40.50.1820">
    <property type="entry name" value="alpha/beta hydrolase"/>
    <property type="match status" value="1"/>
</dbReference>
<evidence type="ECO:0000259" key="3">
    <source>
        <dbReference type="PROSITE" id="PS50075"/>
    </source>
</evidence>
<name>I1D2H1_9PSEU</name>
<dbReference type="SUPFAM" id="SSF47336">
    <property type="entry name" value="ACP-like"/>
    <property type="match status" value="1"/>
</dbReference>
<dbReference type="RefSeq" id="WP_005464528.1">
    <property type="nucleotide sequence ID" value="NZ_CM001484.1"/>
</dbReference>
<dbReference type="GO" id="GO:0031177">
    <property type="term" value="F:phosphopantetheine binding"/>
    <property type="evidence" value="ECO:0007669"/>
    <property type="project" value="TreeGrafter"/>
</dbReference>
<dbReference type="Gene3D" id="3.40.50.12780">
    <property type="entry name" value="N-terminal domain of ligase-like"/>
    <property type="match status" value="1"/>
</dbReference>
<reference evidence="4 5" key="1">
    <citation type="submission" date="2011-09" db="EMBL/GenBank/DDBJ databases">
        <authorList>
            <consortium name="US DOE Joint Genome Institute (JGI-PGF)"/>
            <person name="Lucas S."/>
            <person name="Han J."/>
            <person name="Lapidus A."/>
            <person name="Cheng J.-F."/>
            <person name="Goodwin L."/>
            <person name="Pitluck S."/>
            <person name="Peters L."/>
            <person name="Land M.L."/>
            <person name="Hauser L."/>
            <person name="Brambilla E."/>
            <person name="Klenk H.-P."/>
            <person name="Woyke T.J."/>
        </authorList>
    </citation>
    <scope>NUCLEOTIDE SEQUENCE [LARGE SCALE GENOMIC DNA]</scope>
    <source>
        <strain evidence="4 5">K62</strain>
    </source>
</reference>
<dbReference type="AlphaFoldDB" id="I1D2H1"/>
<evidence type="ECO:0000256" key="2">
    <source>
        <dbReference type="ARBA" id="ARBA00022553"/>
    </source>
</evidence>
<keyword evidence="1" id="KW-0596">Phosphopantetheine</keyword>
<dbReference type="InterPro" id="IPR010071">
    <property type="entry name" value="AA_adenyl_dom"/>
</dbReference>
<gene>
    <name evidence="4" type="ORF">SacglDRAFT_02246</name>
</gene>